<dbReference type="Pfam" id="PF01623">
    <property type="entry name" value="Carla_C4"/>
    <property type="match status" value="1"/>
</dbReference>
<evidence type="ECO:0000256" key="5">
    <source>
        <dbReference type="ARBA" id="ARBA00022632"/>
    </source>
</evidence>
<evidence type="ECO:0000313" key="11">
    <source>
        <dbReference type="EMBL" id="QPZ88463.1"/>
    </source>
</evidence>
<keyword evidence="8" id="KW-0862">Zinc</keyword>
<comment type="similarity">
    <text evidence="1">Belongs to the carlaviruses nucleic acid-binding protein family.</text>
</comment>
<keyword evidence="14" id="KW-1185">Reference proteome</keyword>
<evidence type="ECO:0000256" key="10">
    <source>
        <dbReference type="ARBA" id="ARBA00023280"/>
    </source>
</evidence>
<dbReference type="Proteomes" id="UP000830131">
    <property type="component" value="Segment"/>
</dbReference>
<name>A0A8B0MSZ3_9VIRU</name>
<dbReference type="GO" id="GO:0052170">
    <property type="term" value="P:symbiont-mediated suppression of host innate immune response"/>
    <property type="evidence" value="ECO:0007669"/>
    <property type="project" value="UniProtKB-KW"/>
</dbReference>
<evidence type="ECO:0000256" key="6">
    <source>
        <dbReference type="ARBA" id="ARBA00022723"/>
    </source>
</evidence>
<proteinExistence type="inferred from homology"/>
<sequence>MKYRERVLLILINKFVDLGGPVPMDVCVNISYRAEVSRVGLGRSSYAKRRRAQAIGRCHRCYRVWPPFYFTTRCDNKTCVPPITYNLKVYAYIQFGVTEVIPE</sequence>
<dbReference type="RefSeq" id="YP_010800916.1">
    <property type="nucleotide sequence ID" value="NC_076917.1"/>
</dbReference>
<keyword evidence="10" id="KW-0899">Viral immunoevasion</keyword>
<evidence type="ECO:0000256" key="7">
    <source>
        <dbReference type="ARBA" id="ARBA00022771"/>
    </source>
</evidence>
<dbReference type="GO" id="GO:0006355">
    <property type="term" value="P:regulation of DNA-templated transcription"/>
    <property type="evidence" value="ECO:0007669"/>
    <property type="project" value="InterPro"/>
</dbReference>
<keyword evidence="6" id="KW-0479">Metal-binding</keyword>
<keyword evidence="5" id="KW-1090">Inhibition of host innate immune response by virus</keyword>
<protein>
    <recommendedName>
        <fullName evidence="2">RNA silencing suppressor</fullName>
    </recommendedName>
</protein>
<keyword evidence="3" id="KW-0941">Suppressor of RNA silencing</keyword>
<keyword evidence="9" id="KW-0238">DNA-binding</keyword>
<evidence type="ECO:0000256" key="3">
    <source>
        <dbReference type="ARBA" id="ARBA00022463"/>
    </source>
</evidence>
<accession>A0A8B0MSZ3</accession>
<keyword evidence="7" id="KW-0863">Zinc-finger</keyword>
<evidence type="ECO:0000313" key="13">
    <source>
        <dbReference type="EMBL" id="QTW49402.1"/>
    </source>
</evidence>
<evidence type="ECO:0000256" key="9">
    <source>
        <dbReference type="ARBA" id="ARBA00023125"/>
    </source>
</evidence>
<dbReference type="EMBL" id="MW349427">
    <property type="protein sequence ID" value="QTW49396.1"/>
    <property type="molecule type" value="Genomic_RNA"/>
</dbReference>
<reference evidence="12" key="1">
    <citation type="journal article" date="2021" name="Pathogens">
        <title>Discovery of a Novel Member of the Carlavirus Genus from Soybean (Glycine max L. Merr.).</title>
        <authorList>
            <person name="Thekke-Veetil T."/>
            <person name="McCoppin N.K."/>
            <person name="Hobbs H.A."/>
            <person name="Hartman G.L."/>
            <person name="Lambert K.N."/>
            <person name="Lim H.S."/>
            <person name="Domier L.L."/>
        </authorList>
    </citation>
    <scope>NUCLEOTIDE SEQUENCE</scope>
    <source>
        <strain evidence="12">IL-2008</strain>
        <strain evidence="13">IL-2015</strain>
        <strain evidence="11">SCV1-IL</strain>
    </source>
</reference>
<dbReference type="KEGG" id="vg:80539574"/>
<dbReference type="EMBL" id="MW349428">
    <property type="protein sequence ID" value="QTW49402.1"/>
    <property type="molecule type" value="Genomic_RNA"/>
</dbReference>
<evidence type="ECO:0000256" key="8">
    <source>
        <dbReference type="ARBA" id="ARBA00022833"/>
    </source>
</evidence>
<evidence type="ECO:0000313" key="12">
    <source>
        <dbReference type="EMBL" id="QTW49396.1"/>
    </source>
</evidence>
<evidence type="ECO:0000313" key="14">
    <source>
        <dbReference type="Proteomes" id="UP000830131"/>
    </source>
</evidence>
<keyword evidence="4" id="KW-0945">Host-virus interaction</keyword>
<evidence type="ECO:0000256" key="4">
    <source>
        <dbReference type="ARBA" id="ARBA00022581"/>
    </source>
</evidence>
<dbReference type="EMBL" id="MW176107">
    <property type="protein sequence ID" value="QPZ88463.1"/>
    <property type="molecule type" value="Genomic_RNA"/>
</dbReference>
<evidence type="ECO:0000256" key="2">
    <source>
        <dbReference type="ARBA" id="ARBA00017202"/>
    </source>
</evidence>
<dbReference type="GO" id="GO:0003677">
    <property type="term" value="F:DNA binding"/>
    <property type="evidence" value="ECO:0007669"/>
    <property type="project" value="UniProtKB-KW"/>
</dbReference>
<dbReference type="InterPro" id="IPR002568">
    <property type="entry name" value="Carla-bd"/>
</dbReference>
<dbReference type="GeneID" id="80539574"/>
<evidence type="ECO:0000256" key="1">
    <source>
        <dbReference type="ARBA" id="ARBA00006158"/>
    </source>
</evidence>
<organism evidence="12">
    <name type="scientific">Soybean carlavirus 1</name>
    <dbReference type="NCBI Taxonomy" id="2796532"/>
    <lineage>
        <taxon>Viruses</taxon>
        <taxon>Riboviria</taxon>
        <taxon>Orthornavirae</taxon>
        <taxon>Kitrinoviricota</taxon>
        <taxon>Alsuviricetes</taxon>
        <taxon>Tymovirales</taxon>
        <taxon>Betaflexiviridae</taxon>
        <taxon>Quinvirinae</taxon>
        <taxon>Carlavirus</taxon>
        <taxon>Carlavirus uniglycinis</taxon>
        <taxon>Carlavirus SCV1</taxon>
    </lineage>
</organism>
<dbReference type="GO" id="GO:0008270">
    <property type="term" value="F:zinc ion binding"/>
    <property type="evidence" value="ECO:0007669"/>
    <property type="project" value="UniProtKB-KW"/>
</dbReference>